<dbReference type="AlphaFoldDB" id="X0PRI7"/>
<dbReference type="InterPro" id="IPR004358">
    <property type="entry name" value="Sig_transdc_His_kin-like_C"/>
</dbReference>
<dbReference type="Pfam" id="PF00512">
    <property type="entry name" value="HisKA"/>
    <property type="match status" value="1"/>
</dbReference>
<dbReference type="Pfam" id="PF00672">
    <property type="entry name" value="HAMP"/>
    <property type="match status" value="1"/>
</dbReference>
<dbReference type="SMART" id="SM00388">
    <property type="entry name" value="HisKA"/>
    <property type="match status" value="1"/>
</dbReference>
<evidence type="ECO:0000256" key="5">
    <source>
        <dbReference type="ARBA" id="ARBA00022679"/>
    </source>
</evidence>
<dbReference type="GO" id="GO:0000155">
    <property type="term" value="F:phosphorelay sensor kinase activity"/>
    <property type="evidence" value="ECO:0007669"/>
    <property type="project" value="InterPro"/>
</dbReference>
<keyword evidence="9" id="KW-0902">Two-component regulatory system</keyword>
<evidence type="ECO:0000256" key="2">
    <source>
        <dbReference type="ARBA" id="ARBA00004236"/>
    </source>
</evidence>
<dbReference type="OrthoDB" id="9786919at2"/>
<accession>X0PRI7</accession>
<dbReference type="Gene3D" id="6.10.340.10">
    <property type="match status" value="1"/>
</dbReference>
<organism evidence="14 15">
    <name type="scientific">Rhodococcus wratislaviensis NBRC 100605</name>
    <dbReference type="NCBI Taxonomy" id="1219028"/>
    <lineage>
        <taxon>Bacteria</taxon>
        <taxon>Bacillati</taxon>
        <taxon>Actinomycetota</taxon>
        <taxon>Actinomycetes</taxon>
        <taxon>Mycobacteriales</taxon>
        <taxon>Nocardiaceae</taxon>
        <taxon>Rhodococcus</taxon>
    </lineage>
</organism>
<evidence type="ECO:0000256" key="4">
    <source>
        <dbReference type="ARBA" id="ARBA00022553"/>
    </source>
</evidence>
<keyword evidence="10 11" id="KW-0472">Membrane</keyword>
<keyword evidence="6 11" id="KW-0812">Transmembrane</keyword>
<dbReference type="SMART" id="SM00304">
    <property type="entry name" value="HAMP"/>
    <property type="match status" value="1"/>
</dbReference>
<protein>
    <recommendedName>
        <fullName evidence="3">histidine kinase</fullName>
        <ecNumber evidence="3">2.7.13.3</ecNumber>
    </recommendedName>
</protein>
<evidence type="ECO:0000313" key="14">
    <source>
        <dbReference type="EMBL" id="GAF45473.1"/>
    </source>
</evidence>
<feature type="domain" description="HAMP" evidence="13">
    <location>
        <begin position="186"/>
        <end position="239"/>
    </location>
</feature>
<keyword evidence="7 14" id="KW-0418">Kinase</keyword>
<dbReference type="SMART" id="SM00387">
    <property type="entry name" value="HATPase_c"/>
    <property type="match status" value="1"/>
</dbReference>
<dbReference type="InterPro" id="IPR036890">
    <property type="entry name" value="HATPase_C_sf"/>
</dbReference>
<keyword evidence="5" id="KW-0808">Transferase</keyword>
<reference evidence="14 15" key="1">
    <citation type="submission" date="2014-02" db="EMBL/GenBank/DDBJ databases">
        <title>Whole genome shotgun sequence of Rhodococcus wratislaviensis NBRC 100605.</title>
        <authorList>
            <person name="Hosoyama A."/>
            <person name="Tsuchikane K."/>
            <person name="Yoshida I."/>
            <person name="Ohji S."/>
            <person name="Ichikawa N."/>
            <person name="Yamazoe A."/>
            <person name="Fujita N."/>
        </authorList>
    </citation>
    <scope>NUCLEOTIDE SEQUENCE [LARGE SCALE GENOMIC DNA]</scope>
    <source>
        <strain evidence="14 15">NBRC 100605</strain>
    </source>
</reference>
<evidence type="ECO:0000256" key="11">
    <source>
        <dbReference type="SAM" id="Phobius"/>
    </source>
</evidence>
<proteinExistence type="predicted"/>
<dbReference type="InterPro" id="IPR050428">
    <property type="entry name" value="TCS_sensor_his_kinase"/>
</dbReference>
<comment type="subcellular location">
    <subcellularLocation>
        <location evidence="2">Cell membrane</location>
    </subcellularLocation>
</comment>
<feature type="transmembrane region" description="Helical" evidence="11">
    <location>
        <begin position="165"/>
        <end position="185"/>
    </location>
</feature>
<dbReference type="Gene3D" id="1.10.287.130">
    <property type="match status" value="1"/>
</dbReference>
<evidence type="ECO:0000256" key="7">
    <source>
        <dbReference type="ARBA" id="ARBA00022777"/>
    </source>
</evidence>
<dbReference type="CDD" id="cd06225">
    <property type="entry name" value="HAMP"/>
    <property type="match status" value="1"/>
</dbReference>
<dbReference type="SUPFAM" id="SSF55874">
    <property type="entry name" value="ATPase domain of HSP90 chaperone/DNA topoisomerase II/histidine kinase"/>
    <property type="match status" value="1"/>
</dbReference>
<dbReference type="PANTHER" id="PTHR45436">
    <property type="entry name" value="SENSOR HISTIDINE KINASE YKOH"/>
    <property type="match status" value="1"/>
</dbReference>
<dbReference type="InterPro" id="IPR003594">
    <property type="entry name" value="HATPase_dom"/>
</dbReference>
<dbReference type="InterPro" id="IPR005467">
    <property type="entry name" value="His_kinase_dom"/>
</dbReference>
<dbReference type="Gene3D" id="3.30.565.10">
    <property type="entry name" value="Histidine kinase-like ATPase, C-terminal domain"/>
    <property type="match status" value="1"/>
</dbReference>
<name>X0PRI7_RHOWR</name>
<keyword evidence="15" id="KW-1185">Reference proteome</keyword>
<keyword evidence="8 11" id="KW-1133">Transmembrane helix</keyword>
<dbReference type="InterPro" id="IPR036097">
    <property type="entry name" value="HisK_dim/P_sf"/>
</dbReference>
<dbReference type="PROSITE" id="PS50885">
    <property type="entry name" value="HAMP"/>
    <property type="match status" value="1"/>
</dbReference>
<sequence length="457" mass="48379">MVTDGVAARIRRVHARIGTVRAGTTAAATVIVAVALVVGAAALVAALRGTLIAEVEETAWAQAHEVARQLESGRPPTLEVAGSDEQLIQVLGPDGEVLAASRNVIGAAAVARLEPDESTRVVTPLDDDAFVAVAAGAQTPAGPRTVVVARALIGVFETTSLITRLLIVGLPILLLVVAATTWLMVGRALAPVEAIRREVDDVSAAQLDHRVPQPGTGDEIGRLAATMNRMLARLECARNSQRRFVSDASHELRSPITTIRQHAEVALAHPDRTTTEELAEVVLAEDLRMQHLVEDLLLLARADEQVRPPSVPVDVDDLVFDEARRLRASTSLRVDTAAVTAARVRGDAEALGRVLRNLGANAARHAKSRIAFVLADRGRDVLLTVDDDGPGIPEPERWRVLERFVRLDDARSRDAGGSGLGLAIVDEIVRAQGGSVSISESPLGGVRVEVTLSAGEG</sequence>
<dbReference type="FunFam" id="1.10.287.130:FF:000001">
    <property type="entry name" value="Two-component sensor histidine kinase"/>
    <property type="match status" value="1"/>
</dbReference>
<dbReference type="PRINTS" id="PR00344">
    <property type="entry name" value="BCTRLSENSOR"/>
</dbReference>
<evidence type="ECO:0000259" key="13">
    <source>
        <dbReference type="PROSITE" id="PS50885"/>
    </source>
</evidence>
<evidence type="ECO:0000256" key="8">
    <source>
        <dbReference type="ARBA" id="ARBA00022989"/>
    </source>
</evidence>
<dbReference type="PANTHER" id="PTHR45436:SF5">
    <property type="entry name" value="SENSOR HISTIDINE KINASE TRCS"/>
    <property type="match status" value="1"/>
</dbReference>
<gene>
    <name evidence="14" type="ORF">RW1_022_00500</name>
</gene>
<evidence type="ECO:0000313" key="15">
    <source>
        <dbReference type="Proteomes" id="UP000019491"/>
    </source>
</evidence>
<dbReference type="SUPFAM" id="SSF158472">
    <property type="entry name" value="HAMP domain-like"/>
    <property type="match status" value="1"/>
</dbReference>
<evidence type="ECO:0000256" key="3">
    <source>
        <dbReference type="ARBA" id="ARBA00012438"/>
    </source>
</evidence>
<dbReference type="PROSITE" id="PS50109">
    <property type="entry name" value="HIS_KIN"/>
    <property type="match status" value="1"/>
</dbReference>
<keyword evidence="4" id="KW-0597">Phosphoprotein</keyword>
<dbReference type="InterPro" id="IPR003660">
    <property type="entry name" value="HAMP_dom"/>
</dbReference>
<dbReference type="SUPFAM" id="SSF47384">
    <property type="entry name" value="Homodimeric domain of signal transducing histidine kinase"/>
    <property type="match status" value="1"/>
</dbReference>
<evidence type="ECO:0000259" key="12">
    <source>
        <dbReference type="PROSITE" id="PS50109"/>
    </source>
</evidence>
<dbReference type="CDD" id="cd00082">
    <property type="entry name" value="HisKA"/>
    <property type="match status" value="1"/>
</dbReference>
<dbReference type="GO" id="GO:0005886">
    <property type="term" value="C:plasma membrane"/>
    <property type="evidence" value="ECO:0007669"/>
    <property type="project" value="UniProtKB-SubCell"/>
</dbReference>
<evidence type="ECO:0000256" key="6">
    <source>
        <dbReference type="ARBA" id="ARBA00022692"/>
    </source>
</evidence>
<comment type="catalytic activity">
    <reaction evidence="1">
        <text>ATP + protein L-histidine = ADP + protein N-phospho-L-histidine.</text>
        <dbReference type="EC" id="2.7.13.3"/>
    </reaction>
</comment>
<evidence type="ECO:0000256" key="9">
    <source>
        <dbReference type="ARBA" id="ARBA00023012"/>
    </source>
</evidence>
<dbReference type="Proteomes" id="UP000019491">
    <property type="component" value="Unassembled WGS sequence"/>
</dbReference>
<dbReference type="InterPro" id="IPR003661">
    <property type="entry name" value="HisK_dim/P_dom"/>
</dbReference>
<evidence type="ECO:0000256" key="1">
    <source>
        <dbReference type="ARBA" id="ARBA00000085"/>
    </source>
</evidence>
<feature type="domain" description="Histidine kinase" evidence="12">
    <location>
        <begin position="247"/>
        <end position="456"/>
    </location>
</feature>
<comment type="caution">
    <text evidence="14">The sequence shown here is derived from an EMBL/GenBank/DDBJ whole genome shotgun (WGS) entry which is preliminary data.</text>
</comment>
<evidence type="ECO:0000256" key="10">
    <source>
        <dbReference type="ARBA" id="ARBA00023136"/>
    </source>
</evidence>
<dbReference type="EMBL" id="BAWF01000022">
    <property type="protein sequence ID" value="GAF45473.1"/>
    <property type="molecule type" value="Genomic_DNA"/>
</dbReference>
<feature type="transmembrane region" description="Helical" evidence="11">
    <location>
        <begin position="26"/>
        <end position="47"/>
    </location>
</feature>
<dbReference type="Pfam" id="PF02518">
    <property type="entry name" value="HATPase_c"/>
    <property type="match status" value="1"/>
</dbReference>
<dbReference type="EC" id="2.7.13.3" evidence="3"/>